<dbReference type="ExpressionAtlas" id="C6T459">
    <property type="expression patterns" value="baseline and differential"/>
</dbReference>
<dbReference type="EMBL" id="BT092220">
    <property type="protein sequence ID" value="ACU16469.1"/>
    <property type="molecule type" value="mRNA"/>
</dbReference>
<accession>C6T459</accession>
<sequence>MRQHKQVSSLNRRPTVLYLLCAAAFFSLLLFYIQSSFFSGTVSSDSPTKDTVSSDRDSETIRVLSNVQSSVKQCVVTLRSGTFFA</sequence>
<reference evidence="1" key="1">
    <citation type="submission" date="2009-08" db="EMBL/GenBank/DDBJ databases">
        <authorList>
            <person name="Cheung F."/>
            <person name="Xiao Y."/>
            <person name="Chan A."/>
            <person name="Moskal W."/>
            <person name="Town C.D."/>
        </authorList>
    </citation>
    <scope>NUCLEOTIDE SEQUENCE</scope>
</reference>
<evidence type="ECO:0000313" key="1">
    <source>
        <dbReference type="EMBL" id="ACU16469.1"/>
    </source>
</evidence>
<dbReference type="AlphaFoldDB" id="C6T459"/>
<proteinExistence type="evidence at transcript level"/>
<name>C6T459_SOYBN</name>
<protein>
    <submittedName>
        <fullName evidence="1">Uncharacterized protein</fullName>
    </submittedName>
</protein>
<organism evidence="1">
    <name type="scientific">Glycine max</name>
    <name type="common">Soybean</name>
    <name type="synonym">Glycine hispida</name>
    <dbReference type="NCBI Taxonomy" id="3847"/>
    <lineage>
        <taxon>Eukaryota</taxon>
        <taxon>Viridiplantae</taxon>
        <taxon>Streptophyta</taxon>
        <taxon>Embryophyta</taxon>
        <taxon>Tracheophyta</taxon>
        <taxon>Spermatophyta</taxon>
        <taxon>Magnoliopsida</taxon>
        <taxon>eudicotyledons</taxon>
        <taxon>Gunneridae</taxon>
        <taxon>Pentapetalae</taxon>
        <taxon>rosids</taxon>
        <taxon>fabids</taxon>
        <taxon>Fabales</taxon>
        <taxon>Fabaceae</taxon>
        <taxon>Papilionoideae</taxon>
        <taxon>50 kb inversion clade</taxon>
        <taxon>NPAAA clade</taxon>
        <taxon>indigoferoid/millettioid clade</taxon>
        <taxon>Phaseoleae</taxon>
        <taxon>Glycine</taxon>
        <taxon>Glycine subgen. Soja</taxon>
    </lineage>
</organism>